<dbReference type="KEGG" id="mpd:MCP_0735"/>
<keyword evidence="1" id="KW-0812">Transmembrane</keyword>
<dbReference type="EMBL" id="AP011532">
    <property type="protein sequence ID" value="BAI60807.1"/>
    <property type="molecule type" value="Genomic_DNA"/>
</dbReference>
<reference evidence="3" key="3">
    <citation type="journal article" date="2011" name="PLoS ONE">
        <title>Genome sequence of a mesophilic hydrogenotrophic methanogen Methanocella paludicola, the first cultivated representative of the order Methanocellales.</title>
        <authorList>
            <person name="Sakai S."/>
            <person name="Takaki Y."/>
            <person name="Shimamura S."/>
            <person name="Sekine M."/>
            <person name="Tajima T."/>
            <person name="Kosugi H."/>
            <person name="Ichikawa N."/>
            <person name="Tasumi E."/>
            <person name="Hiraki A.T."/>
            <person name="Shimizu A."/>
            <person name="Kato Y."/>
            <person name="Nishiko R."/>
            <person name="Mori K."/>
            <person name="Fujita N."/>
            <person name="Imachi H."/>
            <person name="Takai K."/>
        </authorList>
    </citation>
    <scope>NUCLEOTIDE SEQUENCE [LARGE SCALE GENOMIC DNA]</scope>
    <source>
        <strain evidence="3">DSM 17711 / JCM 13418 / NBRC 101707 / SANAE</strain>
    </source>
</reference>
<keyword evidence="3" id="KW-1185">Reference proteome</keyword>
<feature type="transmembrane region" description="Helical" evidence="1">
    <location>
        <begin position="63"/>
        <end position="84"/>
    </location>
</feature>
<feature type="transmembrane region" description="Helical" evidence="1">
    <location>
        <begin position="6"/>
        <end position="25"/>
    </location>
</feature>
<sequence length="89" mass="9708">MHGLIFYAVEFIAILTGVVLIHKFIYNRKREYDMGSLYLSVLAATYIFIVAVCMHEFGIETGFISGLIGGGVAVALLDSATGFLHNSGY</sequence>
<keyword evidence="1" id="KW-0472">Membrane</keyword>
<accession>D1YWI5</accession>
<evidence type="ECO:0000313" key="3">
    <source>
        <dbReference type="Proteomes" id="UP000001882"/>
    </source>
</evidence>
<evidence type="ECO:0000256" key="1">
    <source>
        <dbReference type="SAM" id="Phobius"/>
    </source>
</evidence>
<name>D1YWI5_METPS</name>
<keyword evidence="1" id="KW-1133">Transmembrane helix</keyword>
<proteinExistence type="predicted"/>
<gene>
    <name evidence="2" type="ordered locus">MCP_0735</name>
</gene>
<evidence type="ECO:0000313" key="2">
    <source>
        <dbReference type="EMBL" id="BAI60807.1"/>
    </source>
</evidence>
<dbReference type="Proteomes" id="UP000001882">
    <property type="component" value="Chromosome"/>
</dbReference>
<reference evidence="2 3" key="2">
    <citation type="journal article" date="2008" name="Int. J. Syst. Evol. Microbiol.">
        <title>Methanocella paludicola gen. nov., sp. nov., a methane-producing archaeon, the first isolate of the lineage 'Rice Cluster I', and proposal of the new archaeal order Methanocellales ord. nov.</title>
        <authorList>
            <person name="Sakai S."/>
            <person name="Imachi H."/>
            <person name="Hanada S."/>
            <person name="Ohashi A."/>
            <person name="Harada H."/>
            <person name="Kamagata Y."/>
        </authorList>
    </citation>
    <scope>NUCLEOTIDE SEQUENCE [LARGE SCALE GENOMIC DNA]</scope>
    <source>
        <strain evidence="3">DSM 17711 / JCM 13418 / NBRC 101707 / SANAE</strain>
    </source>
</reference>
<reference evidence="2 3" key="1">
    <citation type="journal article" date="2007" name="Appl. Environ. Microbiol.">
        <title>Isolation of key methanogens for global methane emission from rice paddy fields: a novel isolate affiliated with the clone cluster rice cluster I.</title>
        <authorList>
            <person name="Sakai S."/>
            <person name="Imachi H."/>
            <person name="Sekiguchi Y."/>
            <person name="Ohashi A."/>
            <person name="Harada H."/>
            <person name="Kamagata Y."/>
        </authorList>
    </citation>
    <scope>NUCLEOTIDE SEQUENCE [LARGE SCALE GENOMIC DNA]</scope>
    <source>
        <strain evidence="3">DSM 17711 / JCM 13418 / NBRC 101707 / SANAE</strain>
    </source>
</reference>
<dbReference type="RefSeq" id="WP_012899487.1">
    <property type="nucleotide sequence ID" value="NC_013665.1"/>
</dbReference>
<dbReference type="AlphaFoldDB" id="D1YWI5"/>
<feature type="transmembrane region" description="Helical" evidence="1">
    <location>
        <begin position="37"/>
        <end position="57"/>
    </location>
</feature>
<dbReference type="GeneID" id="8680774"/>
<protein>
    <submittedName>
        <fullName evidence="2">Uncharacterized protein</fullName>
    </submittedName>
</protein>
<dbReference type="InParanoid" id="D1YWI5"/>
<organism evidence="2 3">
    <name type="scientific">Methanocella paludicola (strain DSM 17711 / JCM 13418 / NBRC 101707 / SANAE)</name>
    <dbReference type="NCBI Taxonomy" id="304371"/>
    <lineage>
        <taxon>Archaea</taxon>
        <taxon>Methanobacteriati</taxon>
        <taxon>Methanobacteriota</taxon>
        <taxon>Stenosarchaea group</taxon>
        <taxon>Methanomicrobia</taxon>
        <taxon>Methanocellales</taxon>
        <taxon>Methanocellaceae</taxon>
        <taxon>Methanocella</taxon>
    </lineage>
</organism>